<keyword evidence="4 7" id="KW-1133">Transmembrane helix</keyword>
<accession>A0A9D1FZ84</accession>
<dbReference type="PANTHER" id="PTHR30572">
    <property type="entry name" value="MEMBRANE COMPONENT OF TRANSPORTER-RELATED"/>
    <property type="match status" value="1"/>
</dbReference>
<dbReference type="EMBL" id="DVJN01000077">
    <property type="protein sequence ID" value="HIS92122.1"/>
    <property type="molecule type" value="Genomic_DNA"/>
</dbReference>
<feature type="transmembrane region" description="Helical" evidence="7">
    <location>
        <begin position="359"/>
        <end position="381"/>
    </location>
</feature>
<evidence type="ECO:0000256" key="7">
    <source>
        <dbReference type="SAM" id="Phobius"/>
    </source>
</evidence>
<evidence type="ECO:0000313" key="9">
    <source>
        <dbReference type="EMBL" id="HIS92122.1"/>
    </source>
</evidence>
<feature type="transmembrane region" description="Helical" evidence="7">
    <location>
        <begin position="730"/>
        <end position="753"/>
    </location>
</feature>
<proteinExistence type="inferred from homology"/>
<dbReference type="GO" id="GO:0005886">
    <property type="term" value="C:plasma membrane"/>
    <property type="evidence" value="ECO:0007669"/>
    <property type="project" value="UniProtKB-SubCell"/>
</dbReference>
<feature type="transmembrane region" description="Helical" evidence="7">
    <location>
        <begin position="328"/>
        <end position="353"/>
    </location>
</feature>
<sequence>MRAHGDFAHLSRPSFTRMALSGLRKNRRAYRTLALGIFLSIFFVSAMFTSLYSLLRASEARYREQTGAQDAIVYHAQAVSPAFLLENGLARQAGSLYVVGTLSSESLPNAPGVAVGQMDETAQALLQPTCAQGRLPARPGEIAMEASALKRLGLGAQTGARVSLNFAPSGAQPFAAEYTLVGVLEEQSAFIHDGATPGASAYPGALLFAAEPFPSGAVPDVHRVLSLPEPSSFLSAVRSALRDETPQAVQALYEALARQGISAASVQIFSPRGANSAILLTVLALGLSMAACAWAGIASAFSALLGARLNQVGMLRALGATRRQVRRLFSCEALILFALCAPAALALSCAVARLAAGTLYLSGALILAILLLSALGMLLFLQWPLRHALRVSPMQAVRDAQLLRAHRHIRVKNCARFRAPALITRRFLRLYASRSAGVSLLLALSLASLACGCLLMEEAIRWSASNARYAFFMDARRAGGDDPFFDGASPESLYTAADALEIAALPFVERADGVQRTVLGLEIPRATDYLLHCGDWDFEYLREGGSGRENYLRRREELGISGELMDVSLYAWPEENLRALEEFVLAGVIDENALSAGEEVLLLAPEAYQSPMDGNTYANDLFSAGSALAYWHISAQGNRQGGVRVGALLSGVPDGLAGPGRMGDLLTTHAGLAAMGLSNGRYEEIGVLAEDGLTEEGEEILQGALEDVALRVAGGYVDSRAALARENREAFSLLMAGAGALLALFTVLMAAMLNSAVSGRVRADHRTIAMLRAVGASPSAIREIYARQVCAVLRNGFLLGGVLALALLFGVHAYRKTSSSLALRTFLLLLLPYAAITISAVAANLRARLRAALRPSIAEGIREL</sequence>
<feature type="transmembrane region" description="Helical" evidence="7">
    <location>
        <begin position="792"/>
        <end position="814"/>
    </location>
</feature>
<comment type="similarity">
    <text evidence="6">Belongs to the ABC-4 integral membrane protein family.</text>
</comment>
<dbReference type="AlphaFoldDB" id="A0A9D1FZ84"/>
<dbReference type="InterPro" id="IPR003838">
    <property type="entry name" value="ABC3_permease_C"/>
</dbReference>
<evidence type="ECO:0000256" key="6">
    <source>
        <dbReference type="ARBA" id="ARBA00038076"/>
    </source>
</evidence>
<keyword evidence="3 7" id="KW-0812">Transmembrane</keyword>
<dbReference type="PANTHER" id="PTHR30572:SF4">
    <property type="entry name" value="ABC TRANSPORTER PERMEASE YTRF"/>
    <property type="match status" value="1"/>
</dbReference>
<feature type="transmembrane region" description="Helical" evidence="7">
    <location>
        <begin position="826"/>
        <end position="845"/>
    </location>
</feature>
<evidence type="ECO:0000256" key="5">
    <source>
        <dbReference type="ARBA" id="ARBA00023136"/>
    </source>
</evidence>
<evidence type="ECO:0000259" key="8">
    <source>
        <dbReference type="Pfam" id="PF02687"/>
    </source>
</evidence>
<dbReference type="Proteomes" id="UP000824140">
    <property type="component" value="Unassembled WGS sequence"/>
</dbReference>
<comment type="subcellular location">
    <subcellularLocation>
        <location evidence="1">Cell membrane</location>
        <topology evidence="1">Multi-pass membrane protein</topology>
    </subcellularLocation>
</comment>
<gene>
    <name evidence="9" type="ORF">IAA84_03805</name>
</gene>
<evidence type="ECO:0000256" key="4">
    <source>
        <dbReference type="ARBA" id="ARBA00022989"/>
    </source>
</evidence>
<dbReference type="Pfam" id="PF02687">
    <property type="entry name" value="FtsX"/>
    <property type="match status" value="1"/>
</dbReference>
<feature type="transmembrane region" description="Helical" evidence="7">
    <location>
        <begin position="33"/>
        <end position="55"/>
    </location>
</feature>
<organism evidence="9 10">
    <name type="scientific">Candidatus Alectryocaccomicrobium excrementavium</name>
    <dbReference type="NCBI Taxonomy" id="2840668"/>
    <lineage>
        <taxon>Bacteria</taxon>
        <taxon>Bacillati</taxon>
        <taxon>Bacillota</taxon>
        <taxon>Clostridia</taxon>
        <taxon>Candidatus Alectryocaccomicrobium</taxon>
    </lineage>
</organism>
<reference evidence="9" key="2">
    <citation type="journal article" date="2021" name="PeerJ">
        <title>Extensive microbial diversity within the chicken gut microbiome revealed by metagenomics and culture.</title>
        <authorList>
            <person name="Gilroy R."/>
            <person name="Ravi A."/>
            <person name="Getino M."/>
            <person name="Pursley I."/>
            <person name="Horton D.L."/>
            <person name="Alikhan N.F."/>
            <person name="Baker D."/>
            <person name="Gharbi K."/>
            <person name="Hall N."/>
            <person name="Watson M."/>
            <person name="Adriaenssens E.M."/>
            <person name="Foster-Nyarko E."/>
            <person name="Jarju S."/>
            <person name="Secka A."/>
            <person name="Antonio M."/>
            <person name="Oren A."/>
            <person name="Chaudhuri R.R."/>
            <person name="La Ragione R."/>
            <person name="Hildebrand F."/>
            <person name="Pallen M.J."/>
        </authorList>
    </citation>
    <scope>NUCLEOTIDE SEQUENCE</scope>
    <source>
        <strain evidence="9">13766</strain>
    </source>
</reference>
<evidence type="ECO:0000256" key="3">
    <source>
        <dbReference type="ARBA" id="ARBA00022692"/>
    </source>
</evidence>
<evidence type="ECO:0000313" key="10">
    <source>
        <dbReference type="Proteomes" id="UP000824140"/>
    </source>
</evidence>
<keyword evidence="2" id="KW-1003">Cell membrane</keyword>
<evidence type="ECO:0000256" key="1">
    <source>
        <dbReference type="ARBA" id="ARBA00004651"/>
    </source>
</evidence>
<dbReference type="GO" id="GO:0022857">
    <property type="term" value="F:transmembrane transporter activity"/>
    <property type="evidence" value="ECO:0007669"/>
    <property type="project" value="TreeGrafter"/>
</dbReference>
<feature type="domain" description="ABC3 transporter permease C-terminal" evidence="8">
    <location>
        <begin position="286"/>
        <end position="393"/>
    </location>
</feature>
<evidence type="ECO:0000256" key="2">
    <source>
        <dbReference type="ARBA" id="ARBA00022475"/>
    </source>
</evidence>
<protein>
    <submittedName>
        <fullName evidence="9">FtsX-like permease family protein</fullName>
    </submittedName>
</protein>
<name>A0A9D1FZ84_9FIRM</name>
<reference evidence="9" key="1">
    <citation type="submission" date="2020-10" db="EMBL/GenBank/DDBJ databases">
        <authorList>
            <person name="Gilroy R."/>
        </authorList>
    </citation>
    <scope>NUCLEOTIDE SEQUENCE</scope>
    <source>
        <strain evidence="9">13766</strain>
    </source>
</reference>
<feature type="transmembrane region" description="Helical" evidence="7">
    <location>
        <begin position="277"/>
        <end position="307"/>
    </location>
</feature>
<dbReference type="InterPro" id="IPR050250">
    <property type="entry name" value="Macrolide_Exporter_MacB"/>
</dbReference>
<keyword evidence="5 7" id="KW-0472">Membrane</keyword>
<comment type="caution">
    <text evidence="9">The sequence shown here is derived from an EMBL/GenBank/DDBJ whole genome shotgun (WGS) entry which is preliminary data.</text>
</comment>